<name>A0A8K0USV7_9AGAR</name>
<dbReference type="AlphaFoldDB" id="A0A8K0USV7"/>
<dbReference type="InterPro" id="IPR027124">
    <property type="entry name" value="Swc5/CFDP1/2"/>
</dbReference>
<proteinExistence type="inferred from homology"/>
<evidence type="ECO:0000313" key="6">
    <source>
        <dbReference type="Proteomes" id="UP000813824"/>
    </source>
</evidence>
<feature type="compositionally biased region" description="Low complexity" evidence="3">
    <location>
        <begin position="66"/>
        <end position="80"/>
    </location>
</feature>
<feature type="region of interest" description="Disordered" evidence="3">
    <location>
        <begin position="1"/>
        <end position="80"/>
    </location>
</feature>
<dbReference type="OrthoDB" id="445677at2759"/>
<comment type="caution">
    <text evidence="5">The sequence shown here is derived from an EMBL/GenBank/DDBJ whole genome shotgun (WGS) entry which is preliminary data.</text>
</comment>
<evidence type="ECO:0000313" key="5">
    <source>
        <dbReference type="EMBL" id="KAH8101843.1"/>
    </source>
</evidence>
<sequence>MSFRGDSESEDDQDYVPAAEGAGETSSDEEKRKAKRQRTTSPHLPTAEELEDQTRAREALWEEFKASASASAPAATAPTVTAPKMVKIEKVYKYAGEEVRPIYEPDIDREVKEVPEDSPDAKKWPRWKGPDDDGSVAAGPSTPARISDKNTSTGTSPSTAAVSSNPAPGSTAKPAKRPGPRKSKLNLAAAAAAAATPSTAPKPKKLTTLDMSAMEWRSHLESPVADAALKDELEANRRGGGYLEKVEFLQRVADRKEDALEATKSTKRRR</sequence>
<feature type="domain" description="BCNT-C" evidence="4">
    <location>
        <begin position="186"/>
        <end position="270"/>
    </location>
</feature>
<dbReference type="PANTHER" id="PTHR48407">
    <property type="entry name" value="CRANIOFACIAL DEVELOPMENT PROTEIN 1"/>
    <property type="match status" value="1"/>
</dbReference>
<reference evidence="5" key="1">
    <citation type="journal article" date="2021" name="New Phytol.">
        <title>Evolutionary innovations through gain and loss of genes in the ectomycorrhizal Boletales.</title>
        <authorList>
            <person name="Wu G."/>
            <person name="Miyauchi S."/>
            <person name="Morin E."/>
            <person name="Kuo A."/>
            <person name="Drula E."/>
            <person name="Varga T."/>
            <person name="Kohler A."/>
            <person name="Feng B."/>
            <person name="Cao Y."/>
            <person name="Lipzen A."/>
            <person name="Daum C."/>
            <person name="Hundley H."/>
            <person name="Pangilinan J."/>
            <person name="Johnson J."/>
            <person name="Barry K."/>
            <person name="LaButti K."/>
            <person name="Ng V."/>
            <person name="Ahrendt S."/>
            <person name="Min B."/>
            <person name="Choi I.G."/>
            <person name="Park H."/>
            <person name="Plett J.M."/>
            <person name="Magnuson J."/>
            <person name="Spatafora J.W."/>
            <person name="Nagy L.G."/>
            <person name="Henrissat B."/>
            <person name="Grigoriev I.V."/>
            <person name="Yang Z.L."/>
            <person name="Xu J."/>
            <person name="Martin F.M."/>
        </authorList>
    </citation>
    <scope>NUCLEOTIDE SEQUENCE</scope>
    <source>
        <strain evidence="5">KKN 215</strain>
    </source>
</reference>
<dbReference type="Proteomes" id="UP000813824">
    <property type="component" value="Unassembled WGS sequence"/>
</dbReference>
<dbReference type="InterPro" id="IPR011421">
    <property type="entry name" value="BCNT-C"/>
</dbReference>
<feature type="compositionally biased region" description="Basic and acidic residues" evidence="3">
    <location>
        <begin position="52"/>
        <end position="65"/>
    </location>
</feature>
<evidence type="ECO:0000256" key="3">
    <source>
        <dbReference type="SAM" id="MobiDB-lite"/>
    </source>
</evidence>
<dbReference type="EMBL" id="JAEVFJ010000011">
    <property type="protein sequence ID" value="KAH8101843.1"/>
    <property type="molecule type" value="Genomic_DNA"/>
</dbReference>
<dbReference type="Pfam" id="PF07572">
    <property type="entry name" value="BCNT"/>
    <property type="match status" value="1"/>
</dbReference>
<organism evidence="5 6">
    <name type="scientific">Cristinia sonorae</name>
    <dbReference type="NCBI Taxonomy" id="1940300"/>
    <lineage>
        <taxon>Eukaryota</taxon>
        <taxon>Fungi</taxon>
        <taxon>Dikarya</taxon>
        <taxon>Basidiomycota</taxon>
        <taxon>Agaricomycotina</taxon>
        <taxon>Agaricomycetes</taxon>
        <taxon>Agaricomycetidae</taxon>
        <taxon>Agaricales</taxon>
        <taxon>Pleurotineae</taxon>
        <taxon>Stephanosporaceae</taxon>
        <taxon>Cristinia</taxon>
    </lineage>
</organism>
<feature type="compositionally biased region" description="Basic residues" evidence="3">
    <location>
        <begin position="174"/>
        <end position="184"/>
    </location>
</feature>
<gene>
    <name evidence="5" type="ORF">BXZ70DRAFT_906409</name>
</gene>
<feature type="compositionally biased region" description="Low complexity" evidence="3">
    <location>
        <begin position="185"/>
        <end position="206"/>
    </location>
</feature>
<keyword evidence="6" id="KW-1185">Reference proteome</keyword>
<feature type="region of interest" description="Disordered" evidence="3">
    <location>
        <begin position="99"/>
        <end position="206"/>
    </location>
</feature>
<feature type="compositionally biased region" description="Polar residues" evidence="3">
    <location>
        <begin position="149"/>
        <end position="168"/>
    </location>
</feature>
<evidence type="ECO:0000256" key="2">
    <source>
        <dbReference type="ARBA" id="ARBA00019138"/>
    </source>
</evidence>
<dbReference type="GO" id="GO:0000812">
    <property type="term" value="C:Swr1 complex"/>
    <property type="evidence" value="ECO:0007669"/>
    <property type="project" value="TreeGrafter"/>
</dbReference>
<accession>A0A8K0USV7</accession>
<evidence type="ECO:0000259" key="4">
    <source>
        <dbReference type="PROSITE" id="PS51279"/>
    </source>
</evidence>
<dbReference type="PROSITE" id="PS51279">
    <property type="entry name" value="BCNT_C"/>
    <property type="match status" value="1"/>
</dbReference>
<dbReference type="PANTHER" id="PTHR48407:SF1">
    <property type="entry name" value="CRANIOFACIAL DEVELOPMENT PROTEIN 1"/>
    <property type="match status" value="1"/>
</dbReference>
<comment type="similarity">
    <text evidence="1">Belongs to the SWC5 family.</text>
</comment>
<evidence type="ECO:0000256" key="1">
    <source>
        <dbReference type="ARBA" id="ARBA00010465"/>
    </source>
</evidence>
<protein>
    <recommendedName>
        <fullName evidence="2">SWR1-complex protein 5</fullName>
    </recommendedName>
</protein>
<feature type="compositionally biased region" description="Basic and acidic residues" evidence="3">
    <location>
        <begin position="99"/>
        <end position="131"/>
    </location>
</feature>